<sequence length="60" mass="6867">MAPSGFAQIDKLYSVATEPRKKKAQYKKWGIRWVVQVPNDEMEELALNTNEVAARFDLLA</sequence>
<dbReference type="OrthoDB" id="1660139at2759"/>
<evidence type="ECO:0000313" key="1">
    <source>
        <dbReference type="EMBL" id="RDX73669.1"/>
    </source>
</evidence>
<dbReference type="AlphaFoldDB" id="A0A371F5X9"/>
<proteinExistence type="predicted"/>
<organism evidence="1 2">
    <name type="scientific">Mucuna pruriens</name>
    <name type="common">Velvet bean</name>
    <name type="synonym">Dolichos pruriens</name>
    <dbReference type="NCBI Taxonomy" id="157652"/>
    <lineage>
        <taxon>Eukaryota</taxon>
        <taxon>Viridiplantae</taxon>
        <taxon>Streptophyta</taxon>
        <taxon>Embryophyta</taxon>
        <taxon>Tracheophyta</taxon>
        <taxon>Spermatophyta</taxon>
        <taxon>Magnoliopsida</taxon>
        <taxon>eudicotyledons</taxon>
        <taxon>Gunneridae</taxon>
        <taxon>Pentapetalae</taxon>
        <taxon>rosids</taxon>
        <taxon>fabids</taxon>
        <taxon>Fabales</taxon>
        <taxon>Fabaceae</taxon>
        <taxon>Papilionoideae</taxon>
        <taxon>50 kb inversion clade</taxon>
        <taxon>NPAAA clade</taxon>
        <taxon>indigoferoid/millettioid clade</taxon>
        <taxon>Phaseoleae</taxon>
        <taxon>Mucuna</taxon>
    </lineage>
</organism>
<reference evidence="1" key="1">
    <citation type="submission" date="2018-05" db="EMBL/GenBank/DDBJ databases">
        <title>Draft genome of Mucuna pruriens seed.</title>
        <authorList>
            <person name="Nnadi N.E."/>
            <person name="Vos R."/>
            <person name="Hasami M.H."/>
            <person name="Devisetty U.K."/>
            <person name="Aguiy J.C."/>
        </authorList>
    </citation>
    <scope>NUCLEOTIDE SEQUENCE [LARGE SCALE GENOMIC DNA]</scope>
    <source>
        <strain evidence="1">JCA_2017</strain>
    </source>
</reference>
<protein>
    <submittedName>
        <fullName evidence="1">Uncharacterized protein</fullName>
    </submittedName>
</protein>
<comment type="caution">
    <text evidence="1">The sequence shown here is derived from an EMBL/GenBank/DDBJ whole genome shotgun (WGS) entry which is preliminary data.</text>
</comment>
<accession>A0A371F5X9</accession>
<keyword evidence="2" id="KW-1185">Reference proteome</keyword>
<evidence type="ECO:0000313" key="2">
    <source>
        <dbReference type="Proteomes" id="UP000257109"/>
    </source>
</evidence>
<feature type="non-terminal residue" evidence="1">
    <location>
        <position position="1"/>
    </location>
</feature>
<dbReference type="Proteomes" id="UP000257109">
    <property type="component" value="Unassembled WGS sequence"/>
</dbReference>
<dbReference type="EMBL" id="QJKJ01010443">
    <property type="protein sequence ID" value="RDX73669.1"/>
    <property type="molecule type" value="Genomic_DNA"/>
</dbReference>
<gene>
    <name evidence="1" type="ORF">CR513_46692</name>
</gene>
<name>A0A371F5X9_MUCPR</name>